<reference evidence="6" key="1">
    <citation type="submission" date="2015-09" db="EMBL/GenBank/DDBJ databases">
        <authorList>
            <person name="Sai Rama Sridatta P."/>
        </authorList>
    </citation>
    <scope>NUCLEOTIDE SEQUENCE [LARGE SCALE GENOMIC DNA]</scope>
</reference>
<gene>
    <name evidence="5" type="primary">INPP4B</name>
    <name evidence="7" type="synonym">inpp4b</name>
</gene>
<feature type="region of interest" description="Disordered" evidence="3">
    <location>
        <begin position="426"/>
        <end position="465"/>
    </location>
</feature>
<evidence type="ECO:0000256" key="3">
    <source>
        <dbReference type="SAM" id="MobiDB-lite"/>
    </source>
</evidence>
<dbReference type="GeneTree" id="ENSGT00940000157587"/>
<accession>A0A4W6EUG5</accession>
<evidence type="ECO:0000256" key="1">
    <source>
        <dbReference type="ARBA" id="ARBA00022801"/>
    </source>
</evidence>
<dbReference type="GO" id="GO:0016316">
    <property type="term" value="F:phosphatidylinositol-3,4-bisphosphate 4-phosphatase activity"/>
    <property type="evidence" value="ECO:0007669"/>
    <property type="project" value="InterPro"/>
</dbReference>
<evidence type="ECO:0000256" key="4">
    <source>
        <dbReference type="SAM" id="Phobius"/>
    </source>
</evidence>
<reference evidence="7" key="2">
    <citation type="submission" date="2025-04" db="UniProtKB">
        <authorList>
            <consortium name="RefSeq"/>
        </authorList>
    </citation>
    <scope>IDENTIFICATION</scope>
    <source>
        <tissue evidence="7">Brain</tissue>
    </source>
</reference>
<keyword evidence="6" id="KW-1185">Reference proteome</keyword>
<dbReference type="PANTHER" id="PTHR12187:SF3">
    <property type="entry name" value="INOSITOL POLYPHOSPHATE 4-PHOSPHATASE TYPE II"/>
    <property type="match status" value="1"/>
</dbReference>
<evidence type="ECO:0000313" key="5">
    <source>
        <dbReference type="Ensembl" id="ENSLCAP00010042884.1"/>
    </source>
</evidence>
<reference evidence="5" key="3">
    <citation type="submission" date="2025-05" db="UniProtKB">
        <authorList>
            <consortium name="Ensembl"/>
        </authorList>
    </citation>
    <scope>IDENTIFICATION</scope>
</reference>
<evidence type="ECO:0000313" key="7">
    <source>
        <dbReference type="RefSeq" id="XP_050926476.1"/>
    </source>
</evidence>
<name>A0A4W6EUG5_LATCA</name>
<dbReference type="Proteomes" id="UP000314980">
    <property type="component" value="Unassembled WGS sequence"/>
</dbReference>
<feature type="compositionally biased region" description="Polar residues" evidence="3">
    <location>
        <begin position="426"/>
        <end position="437"/>
    </location>
</feature>
<sequence>MLTTCMTDWLTSLCKWRQAYHFSSSQPISSTKKIQPQLRLPSMLANKDPLFLTGVTFPSEYPASPETLVKLTVYDAKDKSQESSSFLGSATFSVGDLLRAKDERLTLSLRSSDGVCAAGTVVVSRLKMGEMEEVDVDHITTDIPSQKCPLVCESASHACIDRENNPLTGPVFKNPICKVYRFQTMDSKWMLVREQMEECTLSFSIPKQLLSLYIQEDMSRVQDLRDLGELSPHWDNLRKEVMTRYGGIISSYQETLAELDKITGRSFKPSCCKAQKSLEFIPINLHTQRMRVTCPRKTDAFYDIVTVGAPAAHFQGFKCGGLQRLLSRYEAEKKSFSTAYQCIYYSPEHTAKAQEVLSTVSLLQPLITSLADQLLQAAQEHSSTGLKDALKNLSDKTEQFVHTLKDELVKSALLALHAAQPGYVSKNQKQTPVQAGQHQGHIHQRTDQNQSPVQGLPGHSPASSITESTVMCNNVEGSQTTTRGEGGTLKHQDSIPHHKEYDEEEWDRVWANVAKCLNCVIAMVDKLQEEDNSKQEPVPEQQQLADVITSHNPGDWREQLCPLVTRLKECVMEVVEKAKKAMTFVLLQEAACSIPQGFLLQQRRDVVFSQALAALACGFVMRLYAGMQDKGFLRQLHLVGLIAQFESLLSTYSEEIGMLEDMEVGISDLQRVAFKITEAKTDDLSDLQPLVCGRRDHFTVEVPLPRPVFQTLPEEIKEGKPLRVFPVLFNVGINEQQTIAERFGDISLQERINQKNFEMLEAYYKSLSEKVPLECLPCFQTQTDIKELLETLGQNVVTKKRKNVEILWIAGTICRRLNGIRFTSCKSAKDRTSMSVTLEQCAILRDEHQLSKDFFIRALDCMRSRLTQGDLGQWEDPEAGAVTENKPASRHFYPIALLLVSSHLLVVWLILSLVFLLAKYQ</sequence>
<evidence type="ECO:0000256" key="2">
    <source>
        <dbReference type="ARBA" id="ARBA00023098"/>
    </source>
</evidence>
<dbReference type="Gene3D" id="6.10.250.230">
    <property type="match status" value="1"/>
</dbReference>
<dbReference type="AlphaFoldDB" id="A0A4W6EUG5"/>
<feature type="transmembrane region" description="Helical" evidence="4">
    <location>
        <begin position="895"/>
        <end position="918"/>
    </location>
</feature>
<keyword evidence="1" id="KW-0378">Hydrolase</keyword>
<dbReference type="InterPro" id="IPR039034">
    <property type="entry name" value="INPP4"/>
</dbReference>
<keyword evidence="4" id="KW-0812">Transmembrane</keyword>
<keyword evidence="2" id="KW-0443">Lipid metabolism</keyword>
<dbReference type="RefSeq" id="XP_050926476.1">
    <property type="nucleotide sequence ID" value="XM_051070519.1"/>
</dbReference>
<keyword evidence="4" id="KW-1133">Transmembrane helix</keyword>
<dbReference type="Ensembl" id="ENSLCAT00010043942.1">
    <property type="protein sequence ID" value="ENSLCAP00010042884.1"/>
    <property type="gene ID" value="ENSLCAG00010019963.1"/>
</dbReference>
<dbReference type="GeneID" id="108893085"/>
<dbReference type="Proteomes" id="UP000694890">
    <property type="component" value="Linkage group LG5"/>
</dbReference>
<organism evidence="5 6">
    <name type="scientific">Lates calcarifer</name>
    <name type="common">Barramundi</name>
    <name type="synonym">Holocentrus calcarifer</name>
    <dbReference type="NCBI Taxonomy" id="8187"/>
    <lineage>
        <taxon>Eukaryota</taxon>
        <taxon>Metazoa</taxon>
        <taxon>Chordata</taxon>
        <taxon>Craniata</taxon>
        <taxon>Vertebrata</taxon>
        <taxon>Euteleostomi</taxon>
        <taxon>Actinopterygii</taxon>
        <taxon>Neopterygii</taxon>
        <taxon>Teleostei</taxon>
        <taxon>Neoteleostei</taxon>
        <taxon>Acanthomorphata</taxon>
        <taxon>Carangaria</taxon>
        <taxon>Carangaria incertae sedis</taxon>
        <taxon>Centropomidae</taxon>
        <taxon>Lates</taxon>
    </lineage>
</organism>
<keyword evidence="4" id="KW-0472">Membrane</keyword>
<protein>
    <submittedName>
        <fullName evidence="5">Inositol polyphosphate-4-phosphatase type II B</fullName>
    </submittedName>
    <submittedName>
        <fullName evidence="7">Type II inositol 3,4-bisphosphate 4-phosphatase isoform X3</fullName>
    </submittedName>
</protein>
<dbReference type="GO" id="GO:0005737">
    <property type="term" value="C:cytoplasm"/>
    <property type="evidence" value="ECO:0007669"/>
    <property type="project" value="TreeGrafter"/>
</dbReference>
<proteinExistence type="predicted"/>
<dbReference type="PANTHER" id="PTHR12187">
    <property type="entry name" value="AGAP000124-PA"/>
    <property type="match status" value="1"/>
</dbReference>
<evidence type="ECO:0000313" key="6">
    <source>
        <dbReference type="Proteomes" id="UP000314980"/>
    </source>
</evidence>